<evidence type="ECO:0000256" key="2">
    <source>
        <dbReference type="ARBA" id="ARBA00022801"/>
    </source>
</evidence>
<dbReference type="SUPFAM" id="SSF52540">
    <property type="entry name" value="P-loop containing nucleoside triphosphate hydrolases"/>
    <property type="match status" value="2"/>
</dbReference>
<dbReference type="RefSeq" id="WP_220270641.1">
    <property type="nucleotide sequence ID" value="NZ_UGNY01000001.1"/>
</dbReference>
<evidence type="ECO:0000259" key="5">
    <source>
        <dbReference type="PROSITE" id="PS51192"/>
    </source>
</evidence>
<dbReference type="InterPro" id="IPR011545">
    <property type="entry name" value="DEAD/DEAH_box_helicase_dom"/>
</dbReference>
<dbReference type="EMBL" id="UGNY01000001">
    <property type="protein sequence ID" value="STX39310.1"/>
    <property type="molecule type" value="Genomic_DNA"/>
</dbReference>
<dbReference type="InterPro" id="IPR027417">
    <property type="entry name" value="P-loop_NTPase"/>
</dbReference>
<dbReference type="InterPro" id="IPR014001">
    <property type="entry name" value="Helicase_ATP-bd"/>
</dbReference>
<dbReference type="PANTHER" id="PTHR47961:SF6">
    <property type="entry name" value="DNA-DIRECTED DNA POLYMERASE"/>
    <property type="match status" value="1"/>
</dbReference>
<dbReference type="PANTHER" id="PTHR47961">
    <property type="entry name" value="DNA POLYMERASE THETA, PUTATIVE (AFU_ORTHOLOGUE AFUA_1G05260)-RELATED"/>
    <property type="match status" value="1"/>
</dbReference>
<dbReference type="AlphaFoldDB" id="A0A378IWK8"/>
<sequence length="461" mass="52002">MAFKNRGSKTPISASPAQLFRELTRRKFPDVLPHQKAIMERYADEAEDKSDVALQLPTGSGKTLVGLLIAEWRRRKHQEKIVYLCPTKQLVNQVVEQAATKYGLNVLSFTGNSKTYSAGDIAKYNQASSIAVTTYSSVFNTHPFFKDADIIIIDDAHAAENYVSKLWSLEIELSNIEHESTHQAVASLLKPFLDSTNYSRLLGKWESAADKAWVDKLPTPDFLKIRDQLIEILDEYTVNNDLKYAWSMLRSKLFACHLYISSKSILIRPLIPPTWTHPSFCEAKQRIYMSATLGEGGDLERLVGRKNIFRLPTPEGWDTQGVGRRFFVFPSLSLNADECLTLNVDLFSKSKRSLVLVPSDAHIQSIITRLGTSSSLKIFYAEDIEISKQEFINSDHAVAIVANRYDGIDFPGEECRLLVIEGLPKAINSQEQFFMSRIGAGILFNERVQTRVLQAIGRCTR</sequence>
<dbReference type="Proteomes" id="UP000254033">
    <property type="component" value="Unassembled WGS sequence"/>
</dbReference>
<accession>A0A378IWK8</accession>
<dbReference type="PROSITE" id="PS51192">
    <property type="entry name" value="HELICASE_ATP_BIND_1"/>
    <property type="match status" value="1"/>
</dbReference>
<protein>
    <submittedName>
        <fullName evidence="6">DEAD/DEAH box helicase</fullName>
    </submittedName>
</protein>
<feature type="domain" description="Helicase ATP-binding" evidence="5">
    <location>
        <begin position="43"/>
        <end position="311"/>
    </location>
</feature>
<evidence type="ECO:0000256" key="1">
    <source>
        <dbReference type="ARBA" id="ARBA00022741"/>
    </source>
</evidence>
<dbReference type="GO" id="GO:0016818">
    <property type="term" value="F:hydrolase activity, acting on acid anhydrides, in phosphorus-containing anhydrides"/>
    <property type="evidence" value="ECO:0007669"/>
    <property type="project" value="InterPro"/>
</dbReference>
<proteinExistence type="predicted"/>
<evidence type="ECO:0000313" key="6">
    <source>
        <dbReference type="EMBL" id="STX39310.1"/>
    </source>
</evidence>
<keyword evidence="1" id="KW-0547">Nucleotide-binding</keyword>
<evidence type="ECO:0000313" key="7">
    <source>
        <dbReference type="Proteomes" id="UP000254033"/>
    </source>
</evidence>
<evidence type="ECO:0000256" key="4">
    <source>
        <dbReference type="ARBA" id="ARBA00022840"/>
    </source>
</evidence>
<evidence type="ECO:0000256" key="3">
    <source>
        <dbReference type="ARBA" id="ARBA00022806"/>
    </source>
</evidence>
<dbReference type="Pfam" id="PF13307">
    <property type="entry name" value="Helicase_C_2"/>
    <property type="match status" value="1"/>
</dbReference>
<dbReference type="GO" id="GO:0003676">
    <property type="term" value="F:nucleic acid binding"/>
    <property type="evidence" value="ECO:0007669"/>
    <property type="project" value="InterPro"/>
</dbReference>
<dbReference type="InterPro" id="IPR050474">
    <property type="entry name" value="Hel308_SKI2-like"/>
</dbReference>
<dbReference type="Gene3D" id="3.40.50.300">
    <property type="entry name" value="P-loop containing nucleotide triphosphate hydrolases"/>
    <property type="match status" value="2"/>
</dbReference>
<name>A0A378IWK8_9GAMM</name>
<keyword evidence="4" id="KW-0067">ATP-binding</keyword>
<gene>
    <name evidence="6" type="ORF">NCTC11978_02505</name>
</gene>
<dbReference type="InterPro" id="IPR006555">
    <property type="entry name" value="ATP-dep_Helicase_C"/>
</dbReference>
<keyword evidence="2" id="KW-0378">Hydrolase</keyword>
<dbReference type="GO" id="GO:0004386">
    <property type="term" value="F:helicase activity"/>
    <property type="evidence" value="ECO:0007669"/>
    <property type="project" value="UniProtKB-KW"/>
</dbReference>
<organism evidence="6 7">
    <name type="scientific">Legionella feeleii</name>
    <dbReference type="NCBI Taxonomy" id="453"/>
    <lineage>
        <taxon>Bacteria</taxon>
        <taxon>Pseudomonadati</taxon>
        <taxon>Pseudomonadota</taxon>
        <taxon>Gammaproteobacteria</taxon>
        <taxon>Legionellales</taxon>
        <taxon>Legionellaceae</taxon>
        <taxon>Legionella</taxon>
    </lineage>
</organism>
<reference evidence="6 7" key="1">
    <citation type="submission" date="2018-06" db="EMBL/GenBank/DDBJ databases">
        <authorList>
            <consortium name="Pathogen Informatics"/>
            <person name="Doyle S."/>
        </authorList>
    </citation>
    <scope>NUCLEOTIDE SEQUENCE [LARGE SCALE GENOMIC DNA]</scope>
    <source>
        <strain evidence="6 7">NCTC11978</strain>
    </source>
</reference>
<keyword evidence="3 6" id="KW-0347">Helicase</keyword>
<dbReference type="SMART" id="SM00487">
    <property type="entry name" value="DEXDc"/>
    <property type="match status" value="1"/>
</dbReference>
<dbReference type="GO" id="GO:0006139">
    <property type="term" value="P:nucleobase-containing compound metabolic process"/>
    <property type="evidence" value="ECO:0007669"/>
    <property type="project" value="InterPro"/>
</dbReference>
<dbReference type="Pfam" id="PF00270">
    <property type="entry name" value="DEAD"/>
    <property type="match status" value="1"/>
</dbReference>
<dbReference type="GO" id="GO:0005524">
    <property type="term" value="F:ATP binding"/>
    <property type="evidence" value="ECO:0007669"/>
    <property type="project" value="UniProtKB-KW"/>
</dbReference>